<comment type="caution">
    <text evidence="3">The sequence shown here is derived from an EMBL/GenBank/DDBJ whole genome shotgun (WGS) entry which is preliminary data.</text>
</comment>
<sequence length="232" mass="25859">MTIEELTALTNAELKAKADELGIEYLARASKKDLVELIYAQINDPEGASEVAQDNETNSDAELELGNGVFYVPGQKIILRVRGEDNELTEQEFSLDELCLAGATVLDEELITLRTENKLLQGTISELEESNKNLQGKLDACEQHNQTLEKAAYREVINHPSQSPEASKLEWNGQEQMTIRARVMPNKGISTRIRGGHDFTLQYQTITVNKALFDVLSNDSYIQIDAVSNSDE</sequence>
<dbReference type="Gene3D" id="1.10.720.30">
    <property type="entry name" value="SAP domain"/>
    <property type="match status" value="1"/>
</dbReference>
<accession>A0ABX5L0J9</accession>
<gene>
    <name evidence="3" type="ORF">DC078_04185</name>
</gene>
<dbReference type="EMBL" id="QEWV01000003">
    <property type="protein sequence ID" value="PWD93023.1"/>
    <property type="molecule type" value="Genomic_DNA"/>
</dbReference>
<name>A0ABX5L0J9_9GAMM</name>
<keyword evidence="4" id="KW-1185">Reference proteome</keyword>
<dbReference type="Pfam" id="PF07498">
    <property type="entry name" value="Rho_N"/>
    <property type="match status" value="1"/>
</dbReference>
<dbReference type="InterPro" id="IPR011112">
    <property type="entry name" value="Rho-like_N"/>
</dbReference>
<dbReference type="RefSeq" id="WP_109201347.1">
    <property type="nucleotide sequence ID" value="NZ_QEWS01000003.1"/>
</dbReference>
<evidence type="ECO:0000313" key="3">
    <source>
        <dbReference type="EMBL" id="PWD93023.1"/>
    </source>
</evidence>
<keyword evidence="1" id="KW-0175">Coiled coil</keyword>
<feature type="domain" description="Rho termination factor-like N-terminal" evidence="2">
    <location>
        <begin position="5"/>
        <end position="39"/>
    </location>
</feature>
<evidence type="ECO:0000313" key="4">
    <source>
        <dbReference type="Proteomes" id="UP000245217"/>
    </source>
</evidence>
<protein>
    <recommendedName>
        <fullName evidence="2">Rho termination factor-like N-terminal domain-containing protein</fullName>
    </recommendedName>
</protein>
<dbReference type="InterPro" id="IPR036361">
    <property type="entry name" value="SAP_dom_sf"/>
</dbReference>
<reference evidence="4" key="1">
    <citation type="submission" date="2018-05" db="EMBL/GenBank/DDBJ databases">
        <title>Ignatzschineria dubaiensis sp. nov., isolated from necrotic foot tissues of dromedaries (Camelus dromedarius) and associated maggots in Dubai, United Arab Emirates.</title>
        <authorList>
            <person name="Tsang C.C."/>
            <person name="Tang J.Y.M."/>
            <person name="Fong J.Y.H."/>
            <person name="Kinne J."/>
            <person name="Lee H.H."/>
            <person name="Joseph M."/>
            <person name="Jose S."/>
            <person name="Schuster R.K."/>
            <person name="Tang Y."/>
            <person name="Sivakumar S."/>
            <person name="Chen J.H.K."/>
            <person name="Teng J.L.L."/>
            <person name="Lau S.K.P."/>
            <person name="Wernery U."/>
            <person name="Woo P.C.Y."/>
        </authorList>
    </citation>
    <scope>NUCLEOTIDE SEQUENCE [LARGE SCALE GENOMIC DNA]</scope>
    <source>
        <strain evidence="4">UAE-HKU58</strain>
    </source>
</reference>
<dbReference type="InterPro" id="IPR036269">
    <property type="entry name" value="Rho_N_sf"/>
</dbReference>
<proteinExistence type="predicted"/>
<evidence type="ECO:0000256" key="1">
    <source>
        <dbReference type="SAM" id="Coils"/>
    </source>
</evidence>
<dbReference type="SUPFAM" id="SSF68912">
    <property type="entry name" value="Rho N-terminal domain-like"/>
    <property type="match status" value="1"/>
</dbReference>
<organism evidence="3 4">
    <name type="scientific">Ignatzschineria cameli</name>
    <dbReference type="NCBI Taxonomy" id="2182793"/>
    <lineage>
        <taxon>Bacteria</taxon>
        <taxon>Pseudomonadati</taxon>
        <taxon>Pseudomonadota</taxon>
        <taxon>Gammaproteobacteria</taxon>
        <taxon>Cardiobacteriales</taxon>
        <taxon>Ignatzschineriaceae</taxon>
        <taxon>Ignatzschineria</taxon>
    </lineage>
</organism>
<dbReference type="Proteomes" id="UP000245217">
    <property type="component" value="Unassembled WGS sequence"/>
</dbReference>
<evidence type="ECO:0000259" key="2">
    <source>
        <dbReference type="Pfam" id="PF07498"/>
    </source>
</evidence>
<feature type="coiled-coil region" evidence="1">
    <location>
        <begin position="110"/>
        <end position="151"/>
    </location>
</feature>